<evidence type="ECO:0008006" key="4">
    <source>
        <dbReference type="Google" id="ProtNLM"/>
    </source>
</evidence>
<accession>A0A931GZA0</accession>
<reference evidence="2" key="1">
    <citation type="submission" date="2020-11" db="EMBL/GenBank/DDBJ databases">
        <title>Bacterial whole genome sequence for Panacibacter sp. DH6.</title>
        <authorList>
            <person name="Le V."/>
            <person name="Ko S."/>
            <person name="Ahn C.-Y."/>
            <person name="Oh H.-M."/>
        </authorList>
    </citation>
    <scope>NUCLEOTIDE SEQUENCE</scope>
    <source>
        <strain evidence="2">DH6</strain>
    </source>
</reference>
<name>A0A931GZA0_9BACT</name>
<dbReference type="Proteomes" id="UP000628448">
    <property type="component" value="Unassembled WGS sequence"/>
</dbReference>
<protein>
    <recommendedName>
        <fullName evidence="4">Lipoprotein</fullName>
    </recommendedName>
</protein>
<sequence>MQHYRSFFAAIVIMLVIGACKSPEERATGEDGGSRDDSMKNSQPMVDPNATPNKADSTQMRDNSDTARLRDTTM</sequence>
<gene>
    <name evidence="2" type="ORF">I5907_17855</name>
</gene>
<dbReference type="EMBL" id="JADWYR010000002">
    <property type="protein sequence ID" value="MBG9378107.1"/>
    <property type="molecule type" value="Genomic_DNA"/>
</dbReference>
<evidence type="ECO:0000313" key="2">
    <source>
        <dbReference type="EMBL" id="MBG9378107.1"/>
    </source>
</evidence>
<proteinExistence type="predicted"/>
<dbReference type="AlphaFoldDB" id="A0A931GZA0"/>
<dbReference type="RefSeq" id="WP_196992163.1">
    <property type="nucleotide sequence ID" value="NZ_JADWYR010000002.1"/>
</dbReference>
<feature type="region of interest" description="Disordered" evidence="1">
    <location>
        <begin position="23"/>
        <end position="74"/>
    </location>
</feature>
<evidence type="ECO:0000256" key="1">
    <source>
        <dbReference type="SAM" id="MobiDB-lite"/>
    </source>
</evidence>
<feature type="compositionally biased region" description="Polar residues" evidence="1">
    <location>
        <begin position="40"/>
        <end position="61"/>
    </location>
</feature>
<comment type="caution">
    <text evidence="2">The sequence shown here is derived from an EMBL/GenBank/DDBJ whole genome shotgun (WGS) entry which is preliminary data.</text>
</comment>
<evidence type="ECO:0000313" key="3">
    <source>
        <dbReference type="Proteomes" id="UP000628448"/>
    </source>
</evidence>
<dbReference type="PROSITE" id="PS51257">
    <property type="entry name" value="PROKAR_LIPOPROTEIN"/>
    <property type="match status" value="1"/>
</dbReference>
<feature type="compositionally biased region" description="Basic and acidic residues" evidence="1">
    <location>
        <begin position="62"/>
        <end position="74"/>
    </location>
</feature>
<organism evidence="2 3">
    <name type="scientific">Panacibacter microcysteis</name>
    <dbReference type="NCBI Taxonomy" id="2793269"/>
    <lineage>
        <taxon>Bacteria</taxon>
        <taxon>Pseudomonadati</taxon>
        <taxon>Bacteroidota</taxon>
        <taxon>Chitinophagia</taxon>
        <taxon>Chitinophagales</taxon>
        <taxon>Chitinophagaceae</taxon>
        <taxon>Panacibacter</taxon>
    </lineage>
</organism>
<feature type="compositionally biased region" description="Basic and acidic residues" evidence="1">
    <location>
        <begin position="23"/>
        <end position="39"/>
    </location>
</feature>
<keyword evidence="3" id="KW-1185">Reference proteome</keyword>